<dbReference type="PANTHER" id="PTHR30466">
    <property type="entry name" value="FLAVIN REDUCTASE"/>
    <property type="match status" value="1"/>
</dbReference>
<evidence type="ECO:0000313" key="3">
    <source>
        <dbReference type="EMBL" id="MXP42048.1"/>
    </source>
</evidence>
<dbReference type="PANTHER" id="PTHR30466:SF1">
    <property type="entry name" value="FMN REDUCTASE (NADH) RUTF"/>
    <property type="match status" value="1"/>
</dbReference>
<evidence type="ECO:0000256" key="1">
    <source>
        <dbReference type="ARBA" id="ARBA00023002"/>
    </source>
</evidence>
<dbReference type="EMBL" id="WTYK01000005">
    <property type="protein sequence ID" value="MXP42048.1"/>
    <property type="molecule type" value="Genomic_DNA"/>
</dbReference>
<dbReference type="InterPro" id="IPR002563">
    <property type="entry name" value="Flavin_Rdtase-like_dom"/>
</dbReference>
<organism evidence="3 4">
    <name type="scientific">Croceibacterium soli</name>
    <dbReference type="NCBI Taxonomy" id="1739690"/>
    <lineage>
        <taxon>Bacteria</taxon>
        <taxon>Pseudomonadati</taxon>
        <taxon>Pseudomonadota</taxon>
        <taxon>Alphaproteobacteria</taxon>
        <taxon>Sphingomonadales</taxon>
        <taxon>Erythrobacteraceae</taxon>
        <taxon>Croceibacterium</taxon>
    </lineage>
</organism>
<name>A0A6I4UTR9_9SPHN</name>
<dbReference type="SUPFAM" id="SSF50475">
    <property type="entry name" value="FMN-binding split barrel"/>
    <property type="match status" value="1"/>
</dbReference>
<sequence>MARLGAAVNLVTTDGTAGRHGMIASAVCSVTDEPPTILVCVNRKSAANGKLKANGSLCLNILTKNHRPVTDQFCDRSLSIDERFGEADRWTTLATGSPGLRGAAVILDCRIDEISEVGTHSVFFCHVIDVRLGEKEDALIYFDRSYHSLASLNEMP</sequence>
<keyword evidence="4" id="KW-1185">Reference proteome</keyword>
<protein>
    <submittedName>
        <fullName evidence="3">Flavin reductase</fullName>
    </submittedName>
</protein>
<reference evidence="3 4" key="1">
    <citation type="submission" date="2019-12" db="EMBL/GenBank/DDBJ databases">
        <title>Genomic-based taxomic classification of the family Erythrobacteraceae.</title>
        <authorList>
            <person name="Xu L."/>
        </authorList>
    </citation>
    <scope>NUCLEOTIDE SEQUENCE [LARGE SCALE GENOMIC DNA]</scope>
    <source>
        <strain evidence="3 4">MCCC 1K02066</strain>
    </source>
</reference>
<evidence type="ECO:0000313" key="4">
    <source>
        <dbReference type="Proteomes" id="UP000469159"/>
    </source>
</evidence>
<comment type="caution">
    <text evidence="3">The sequence shown here is derived from an EMBL/GenBank/DDBJ whole genome shotgun (WGS) entry which is preliminary data.</text>
</comment>
<dbReference type="AlphaFoldDB" id="A0A6I4UTR9"/>
<dbReference type="OrthoDB" id="9789254at2"/>
<dbReference type="GO" id="GO:0010181">
    <property type="term" value="F:FMN binding"/>
    <property type="evidence" value="ECO:0007669"/>
    <property type="project" value="InterPro"/>
</dbReference>
<gene>
    <name evidence="3" type="ORF">GRI75_10390</name>
</gene>
<proteinExistence type="predicted"/>
<dbReference type="SMART" id="SM00903">
    <property type="entry name" value="Flavin_Reduct"/>
    <property type="match status" value="1"/>
</dbReference>
<dbReference type="Gene3D" id="2.30.110.10">
    <property type="entry name" value="Electron Transport, Fmn-binding Protein, Chain A"/>
    <property type="match status" value="1"/>
</dbReference>
<feature type="domain" description="Flavin reductase like" evidence="2">
    <location>
        <begin position="1"/>
        <end position="148"/>
    </location>
</feature>
<dbReference type="Proteomes" id="UP000469159">
    <property type="component" value="Unassembled WGS sequence"/>
</dbReference>
<dbReference type="GO" id="GO:0006208">
    <property type="term" value="P:pyrimidine nucleobase catabolic process"/>
    <property type="evidence" value="ECO:0007669"/>
    <property type="project" value="TreeGrafter"/>
</dbReference>
<accession>A0A6I4UTR9</accession>
<dbReference type="InterPro" id="IPR050268">
    <property type="entry name" value="NADH-dep_flavin_reductase"/>
</dbReference>
<evidence type="ECO:0000259" key="2">
    <source>
        <dbReference type="SMART" id="SM00903"/>
    </source>
</evidence>
<keyword evidence="1" id="KW-0560">Oxidoreductase</keyword>
<dbReference type="Pfam" id="PF01613">
    <property type="entry name" value="Flavin_Reduct"/>
    <property type="match status" value="1"/>
</dbReference>
<dbReference type="GO" id="GO:0042602">
    <property type="term" value="F:riboflavin reductase (NADPH) activity"/>
    <property type="evidence" value="ECO:0007669"/>
    <property type="project" value="TreeGrafter"/>
</dbReference>
<dbReference type="InterPro" id="IPR012349">
    <property type="entry name" value="Split_barrel_FMN-bd"/>
</dbReference>